<evidence type="ECO:0000256" key="1">
    <source>
        <dbReference type="SAM" id="Phobius"/>
    </source>
</evidence>
<feature type="transmembrane region" description="Helical" evidence="1">
    <location>
        <begin position="142"/>
        <end position="161"/>
    </location>
</feature>
<organism evidence="3">
    <name type="scientific">Vibrio sp. HB236076</name>
    <dbReference type="NCBI Taxonomy" id="3232307"/>
    <lineage>
        <taxon>Bacteria</taxon>
        <taxon>Pseudomonadati</taxon>
        <taxon>Pseudomonadota</taxon>
        <taxon>Gammaproteobacteria</taxon>
        <taxon>Vibrionales</taxon>
        <taxon>Vibrionaceae</taxon>
        <taxon>Vibrio</taxon>
    </lineage>
</organism>
<feature type="transmembrane region" description="Helical" evidence="1">
    <location>
        <begin position="50"/>
        <end position="73"/>
    </location>
</feature>
<keyword evidence="1" id="KW-0812">Transmembrane</keyword>
<keyword evidence="1" id="KW-0472">Membrane</keyword>
<feature type="transmembrane region" description="Helical" evidence="1">
    <location>
        <begin position="21"/>
        <end position="38"/>
    </location>
</feature>
<proteinExistence type="predicted"/>
<dbReference type="Pfam" id="PF07331">
    <property type="entry name" value="TctB"/>
    <property type="match status" value="1"/>
</dbReference>
<protein>
    <submittedName>
        <fullName evidence="3">Tripartite tricarboxylate transporter TctB family protein</fullName>
    </submittedName>
</protein>
<sequence length="170" mass="18517">MSVQSNQASSSERANWDGVTGLFSIAFGCAYGGYALALPQPMFGNPLEAIFMPLAIAAIAIFIGGLLIVKGGLRPSWLAIRSLLNESEQHKNNRRKIAITCVISLIYAATFEHLGYVLSTFVFMFAMLMVTCGAAKWKKNAFIALVFALGVYLIFNQLLAVNLPSFPFIN</sequence>
<dbReference type="KEGG" id="vih:AB0763_05165"/>
<dbReference type="RefSeq" id="WP_306101311.1">
    <property type="nucleotide sequence ID" value="NZ_CP162601.1"/>
</dbReference>
<dbReference type="InterPro" id="IPR009936">
    <property type="entry name" value="DUF1468"/>
</dbReference>
<evidence type="ECO:0000313" key="3">
    <source>
        <dbReference type="EMBL" id="XDK26029.1"/>
    </source>
</evidence>
<feature type="domain" description="DUF1468" evidence="2">
    <location>
        <begin position="20"/>
        <end position="164"/>
    </location>
</feature>
<name>A0AB39HDC3_9VIBR</name>
<dbReference type="AlphaFoldDB" id="A0AB39HDC3"/>
<gene>
    <name evidence="3" type="ORF">AB0763_05165</name>
</gene>
<reference evidence="3" key="1">
    <citation type="submission" date="2024-07" db="EMBL/GenBank/DDBJ databases">
        <title>Genome Analysis of a Potential Novel Vibrio Species Secreting pH- and Thermo-stable Alginate Lyase and its Application in Producing Alginate Oligosaccharides.</title>
        <authorList>
            <person name="Huang H."/>
            <person name="Bao K."/>
        </authorList>
    </citation>
    <scope>NUCLEOTIDE SEQUENCE</scope>
    <source>
        <strain evidence="3">HB236076</strain>
    </source>
</reference>
<keyword evidence="1" id="KW-1133">Transmembrane helix</keyword>
<accession>A0AB39HDC3</accession>
<evidence type="ECO:0000259" key="2">
    <source>
        <dbReference type="Pfam" id="PF07331"/>
    </source>
</evidence>
<dbReference type="EMBL" id="CP162601">
    <property type="protein sequence ID" value="XDK26029.1"/>
    <property type="molecule type" value="Genomic_DNA"/>
</dbReference>